<dbReference type="Proteomes" id="UP001472677">
    <property type="component" value="Unassembled WGS sequence"/>
</dbReference>
<comment type="caution">
    <text evidence="2">The sequence shown here is derived from an EMBL/GenBank/DDBJ whole genome shotgun (WGS) entry which is preliminary data.</text>
</comment>
<reference evidence="2 3" key="1">
    <citation type="journal article" date="2024" name="G3 (Bethesda)">
        <title>Genome assembly of Hibiscus sabdariffa L. provides insights into metabolisms of medicinal natural products.</title>
        <authorList>
            <person name="Kim T."/>
        </authorList>
    </citation>
    <scope>NUCLEOTIDE SEQUENCE [LARGE SCALE GENOMIC DNA]</scope>
    <source>
        <strain evidence="2">TK-2024</strain>
        <tissue evidence="2">Old leaves</tissue>
    </source>
</reference>
<feature type="compositionally biased region" description="Basic residues" evidence="1">
    <location>
        <begin position="95"/>
        <end position="104"/>
    </location>
</feature>
<gene>
    <name evidence="2" type="ORF">V6N12_006649</name>
</gene>
<feature type="region of interest" description="Disordered" evidence="1">
    <location>
        <begin position="83"/>
        <end position="104"/>
    </location>
</feature>
<evidence type="ECO:0000313" key="2">
    <source>
        <dbReference type="EMBL" id="KAK8568083.1"/>
    </source>
</evidence>
<organism evidence="2 3">
    <name type="scientific">Hibiscus sabdariffa</name>
    <name type="common">roselle</name>
    <dbReference type="NCBI Taxonomy" id="183260"/>
    <lineage>
        <taxon>Eukaryota</taxon>
        <taxon>Viridiplantae</taxon>
        <taxon>Streptophyta</taxon>
        <taxon>Embryophyta</taxon>
        <taxon>Tracheophyta</taxon>
        <taxon>Spermatophyta</taxon>
        <taxon>Magnoliopsida</taxon>
        <taxon>eudicotyledons</taxon>
        <taxon>Gunneridae</taxon>
        <taxon>Pentapetalae</taxon>
        <taxon>rosids</taxon>
        <taxon>malvids</taxon>
        <taxon>Malvales</taxon>
        <taxon>Malvaceae</taxon>
        <taxon>Malvoideae</taxon>
        <taxon>Hibiscus</taxon>
    </lineage>
</organism>
<proteinExistence type="predicted"/>
<accession>A0ABR2EZH1</accession>
<dbReference type="EMBL" id="JBBPBM010000009">
    <property type="protein sequence ID" value="KAK8568083.1"/>
    <property type="molecule type" value="Genomic_DNA"/>
</dbReference>
<evidence type="ECO:0000313" key="3">
    <source>
        <dbReference type="Proteomes" id="UP001472677"/>
    </source>
</evidence>
<evidence type="ECO:0000256" key="1">
    <source>
        <dbReference type="SAM" id="MobiDB-lite"/>
    </source>
</evidence>
<keyword evidence="3" id="KW-1185">Reference proteome</keyword>
<protein>
    <submittedName>
        <fullName evidence="2">Uncharacterized protein</fullName>
    </submittedName>
</protein>
<sequence>MLFRNSTHCTRINKSNKTHISTKNRISNEYPDEYAEEPTFIALSRLMFSTKMEVCMVTKKNTRHEGRHERAFVRSIRELKLLGPDPETPCQPSKGKGKSAKRLGTRNTQLMTNIRTYLFLRRLLASVRTSIPLKDINSLISCGGSQLHHEKLSLPEKSENRR</sequence>
<name>A0ABR2EZH1_9ROSI</name>